<protein>
    <submittedName>
        <fullName evidence="1">Uncharacterized protein</fullName>
    </submittedName>
</protein>
<proteinExistence type="predicted"/>
<gene>
    <name evidence="1" type="ORF">DSO57_1001507</name>
</gene>
<dbReference type="Proteomes" id="UP001165960">
    <property type="component" value="Unassembled WGS sequence"/>
</dbReference>
<dbReference type="EMBL" id="QTSX02000003">
    <property type="protein sequence ID" value="KAJ9090537.1"/>
    <property type="molecule type" value="Genomic_DNA"/>
</dbReference>
<keyword evidence="2" id="KW-1185">Reference proteome</keyword>
<organism evidence="1 2">
    <name type="scientific">Entomophthora muscae</name>
    <dbReference type="NCBI Taxonomy" id="34485"/>
    <lineage>
        <taxon>Eukaryota</taxon>
        <taxon>Fungi</taxon>
        <taxon>Fungi incertae sedis</taxon>
        <taxon>Zoopagomycota</taxon>
        <taxon>Entomophthoromycotina</taxon>
        <taxon>Entomophthoromycetes</taxon>
        <taxon>Entomophthorales</taxon>
        <taxon>Entomophthoraceae</taxon>
        <taxon>Entomophthora</taxon>
    </lineage>
</organism>
<name>A0ACC2UUS1_9FUNG</name>
<comment type="caution">
    <text evidence="1">The sequence shown here is derived from an EMBL/GenBank/DDBJ whole genome shotgun (WGS) entry which is preliminary data.</text>
</comment>
<reference evidence="1" key="1">
    <citation type="submission" date="2022-04" db="EMBL/GenBank/DDBJ databases">
        <title>Genome of the entomopathogenic fungus Entomophthora muscae.</title>
        <authorList>
            <person name="Elya C."/>
            <person name="Lovett B.R."/>
            <person name="Lee E."/>
            <person name="Macias A.M."/>
            <person name="Hajek A.E."/>
            <person name="De Bivort B.L."/>
            <person name="Kasson M.T."/>
            <person name="De Fine Licht H.H."/>
            <person name="Stajich J.E."/>
        </authorList>
    </citation>
    <scope>NUCLEOTIDE SEQUENCE</scope>
    <source>
        <strain evidence="1">Berkeley</strain>
    </source>
</reference>
<evidence type="ECO:0000313" key="1">
    <source>
        <dbReference type="EMBL" id="KAJ9090537.1"/>
    </source>
</evidence>
<accession>A0ACC2UUS1</accession>
<evidence type="ECO:0000313" key="2">
    <source>
        <dbReference type="Proteomes" id="UP001165960"/>
    </source>
</evidence>
<sequence>MRFKFTRELLLKEVLPNSLNWVLCVLMFVVSKVFDAFVPPFERKFSVHDVTISYPHTEKETVNNLWLWLCSLLFPAIAIVLLNFPKFKPREIHRALLGLFFSTALAYLVTHLTKNLVGRLRPDFLHRCEPSPSSILEAQPFYELRDGSVCNSKETRLIRGGRQSFFSGHTSTAFSGLGYLSLYISFVFTLWKKPGHVYKTWLALIPLLVALFIALSRIANYRHHWEDVLVGMIVGYSCAYFCFKQSLLLDYKEGVSEDLRPNHEVYGLERYTEEY</sequence>